<evidence type="ECO:0000313" key="12">
    <source>
        <dbReference type="EMBL" id="UOO95891.1"/>
    </source>
</evidence>
<comment type="catalytic activity">
    <reaction evidence="9">
        <text>[protein]-L-isoaspartate + S-adenosyl-L-methionine = [protein]-L-isoaspartate alpha-methyl ester + S-adenosyl-L-homocysteine</text>
        <dbReference type="Rhea" id="RHEA:12705"/>
        <dbReference type="Rhea" id="RHEA-COMP:12143"/>
        <dbReference type="Rhea" id="RHEA-COMP:12144"/>
        <dbReference type="ChEBI" id="CHEBI:57856"/>
        <dbReference type="ChEBI" id="CHEBI:59789"/>
        <dbReference type="ChEBI" id="CHEBI:90596"/>
        <dbReference type="ChEBI" id="CHEBI:90598"/>
        <dbReference type="EC" id="2.1.1.77"/>
    </reaction>
</comment>
<evidence type="ECO:0000313" key="14">
    <source>
        <dbReference type="Proteomes" id="UP001500962"/>
    </source>
</evidence>
<keyword evidence="6" id="KW-0808">Transferase</keyword>
<dbReference type="Proteomes" id="UP000830542">
    <property type="component" value="Chromosome"/>
</dbReference>
<comment type="function">
    <text evidence="8">Catalyzes the methyl esterification of L-isoaspartyl residues in peptides and proteins that result from spontaneous decomposition of normal L-aspartyl and L-asparaginyl residues. It plays a role in the repair and/or degradation of damaged proteins.</text>
</comment>
<evidence type="ECO:0000256" key="4">
    <source>
        <dbReference type="ARBA" id="ARBA00022490"/>
    </source>
</evidence>
<evidence type="ECO:0000256" key="5">
    <source>
        <dbReference type="ARBA" id="ARBA00022603"/>
    </source>
</evidence>
<reference evidence="11" key="1">
    <citation type="journal article" date="2014" name="Int. J. Syst. Evol. Microbiol.">
        <title>Complete genome sequence of Corynebacterium casei LMG S-19264T (=DSM 44701T), isolated from a smear-ripened cheese.</title>
        <authorList>
            <consortium name="US DOE Joint Genome Institute (JGI-PGF)"/>
            <person name="Walter F."/>
            <person name="Albersmeier A."/>
            <person name="Kalinowski J."/>
            <person name="Ruckert C."/>
        </authorList>
    </citation>
    <scope>NUCLEOTIDE SEQUENCE</scope>
    <source>
        <strain evidence="11">JCM 12289</strain>
    </source>
</reference>
<dbReference type="PANTHER" id="PTHR11579:SF0">
    <property type="entry name" value="PROTEIN-L-ISOASPARTATE(D-ASPARTATE) O-METHYLTRANSFERASE"/>
    <property type="match status" value="1"/>
</dbReference>
<dbReference type="InterPro" id="IPR000682">
    <property type="entry name" value="PCMT"/>
</dbReference>
<evidence type="ECO:0000256" key="10">
    <source>
        <dbReference type="SAM" id="MobiDB-lite"/>
    </source>
</evidence>
<keyword evidence="13" id="KW-1185">Reference proteome</keyword>
<name>A0AAV3SII6_HALDO</name>
<evidence type="ECO:0000256" key="3">
    <source>
        <dbReference type="ARBA" id="ARBA00011890"/>
    </source>
</evidence>
<dbReference type="EMBL" id="CP095005">
    <property type="protein sequence ID" value="UOO95891.1"/>
    <property type="molecule type" value="Genomic_DNA"/>
</dbReference>
<protein>
    <recommendedName>
        <fullName evidence="3">protein-L-isoaspartate(D-aspartate) O-methyltransferase</fullName>
        <ecNumber evidence="3">2.1.1.77</ecNumber>
    </recommendedName>
</protein>
<evidence type="ECO:0000256" key="9">
    <source>
        <dbReference type="ARBA" id="ARBA00029295"/>
    </source>
</evidence>
<sequence>MEPAAVREDMVDGLEHESKGVVESEALSVAMRNVPRHEFLPEERAAYADRTTEHANTRVLAPSTVARLFEALSPASGDSVLVVGAGVGYTAAVAAEIVGQENVHAVDIARRLVVDARRNLSHAGYGGVLVDRRDGTYGFPDYAPFDRILLEATVVRPPSALVDQLAPDGRLVAPVGNHEQSLVAVDERGARERFGPVRFAPLLVEGEQSDAVERNRTVREDRERARASAERHNGWEHDWIDWDHQ</sequence>
<evidence type="ECO:0000313" key="13">
    <source>
        <dbReference type="Proteomes" id="UP000830542"/>
    </source>
</evidence>
<evidence type="ECO:0000256" key="7">
    <source>
        <dbReference type="ARBA" id="ARBA00022691"/>
    </source>
</evidence>
<keyword evidence="4" id="KW-0963">Cytoplasm</keyword>
<dbReference type="Pfam" id="PF01135">
    <property type="entry name" value="PCMT"/>
    <property type="match status" value="1"/>
</dbReference>
<evidence type="ECO:0000256" key="1">
    <source>
        <dbReference type="ARBA" id="ARBA00004496"/>
    </source>
</evidence>
<comment type="similarity">
    <text evidence="2">Belongs to the methyltransferase superfamily. L-isoaspartyl/D-aspartyl protein methyltransferase family.</text>
</comment>
<feature type="compositionally biased region" description="Basic and acidic residues" evidence="10">
    <location>
        <begin position="211"/>
        <end position="230"/>
    </location>
</feature>
<dbReference type="Gene3D" id="3.40.50.150">
    <property type="entry name" value="Vaccinia Virus protein VP39"/>
    <property type="match status" value="1"/>
</dbReference>
<dbReference type="RefSeq" id="WP_244704184.1">
    <property type="nucleotide sequence ID" value="NZ_BAAADN010000039.1"/>
</dbReference>
<dbReference type="EC" id="2.1.1.77" evidence="3"/>
<proteinExistence type="inferred from homology"/>
<dbReference type="EMBL" id="BAAADN010000039">
    <property type="protein sequence ID" value="GAA0467022.1"/>
    <property type="molecule type" value="Genomic_DNA"/>
</dbReference>
<dbReference type="AlphaFoldDB" id="A0AAV3SII6"/>
<dbReference type="Proteomes" id="UP001500962">
    <property type="component" value="Unassembled WGS sequence"/>
</dbReference>
<organism evidence="11 14">
    <name type="scientific">Halococcus dombrowskii</name>
    <dbReference type="NCBI Taxonomy" id="179637"/>
    <lineage>
        <taxon>Archaea</taxon>
        <taxon>Methanobacteriati</taxon>
        <taxon>Methanobacteriota</taxon>
        <taxon>Stenosarchaea group</taxon>
        <taxon>Halobacteria</taxon>
        <taxon>Halobacteriales</taxon>
        <taxon>Halococcaceae</taxon>
        <taxon>Halococcus</taxon>
    </lineage>
</organism>
<evidence type="ECO:0000313" key="11">
    <source>
        <dbReference type="EMBL" id="GAA0467022.1"/>
    </source>
</evidence>
<dbReference type="SUPFAM" id="SSF53335">
    <property type="entry name" value="S-adenosyl-L-methionine-dependent methyltransferases"/>
    <property type="match status" value="1"/>
</dbReference>
<dbReference type="GO" id="GO:0005737">
    <property type="term" value="C:cytoplasm"/>
    <property type="evidence" value="ECO:0007669"/>
    <property type="project" value="UniProtKB-SubCell"/>
</dbReference>
<evidence type="ECO:0000256" key="8">
    <source>
        <dbReference type="ARBA" id="ARBA00025330"/>
    </source>
</evidence>
<dbReference type="PANTHER" id="PTHR11579">
    <property type="entry name" value="PROTEIN-L-ISOASPARTATE O-METHYLTRANSFERASE"/>
    <property type="match status" value="1"/>
</dbReference>
<keyword evidence="7" id="KW-0949">S-adenosyl-L-methionine</keyword>
<dbReference type="GeneID" id="71760997"/>
<reference evidence="11" key="3">
    <citation type="submission" date="2023-12" db="EMBL/GenBank/DDBJ databases">
        <authorList>
            <person name="Sun Q."/>
            <person name="Inoue M."/>
        </authorList>
    </citation>
    <scope>NUCLEOTIDE SEQUENCE</scope>
    <source>
        <strain evidence="11">JCM 12289</strain>
    </source>
</reference>
<dbReference type="KEGG" id="hdo:MUK72_04075"/>
<evidence type="ECO:0000256" key="2">
    <source>
        <dbReference type="ARBA" id="ARBA00005369"/>
    </source>
</evidence>
<accession>A0AAV3SII6</accession>
<evidence type="ECO:0000256" key="6">
    <source>
        <dbReference type="ARBA" id="ARBA00022679"/>
    </source>
</evidence>
<keyword evidence="5" id="KW-0489">Methyltransferase</keyword>
<gene>
    <name evidence="11" type="ORF">GCM10008985_24950</name>
    <name evidence="12" type="ORF">MUK72_04075</name>
</gene>
<dbReference type="InterPro" id="IPR029063">
    <property type="entry name" value="SAM-dependent_MTases_sf"/>
</dbReference>
<feature type="region of interest" description="Disordered" evidence="10">
    <location>
        <begin position="210"/>
        <end position="230"/>
    </location>
</feature>
<dbReference type="GO" id="GO:0032259">
    <property type="term" value="P:methylation"/>
    <property type="evidence" value="ECO:0007669"/>
    <property type="project" value="UniProtKB-KW"/>
</dbReference>
<reference evidence="12" key="2">
    <citation type="submission" date="2022-04" db="EMBL/GenBank/DDBJ databases">
        <title>Sequencing and genomic assembly of Halococcus dombrowskii.</title>
        <authorList>
            <person name="Lim S.W."/>
            <person name="MacLea K.S."/>
        </authorList>
    </citation>
    <scope>NUCLEOTIDE SEQUENCE</scope>
    <source>
        <strain evidence="12">H4</strain>
    </source>
</reference>
<dbReference type="GO" id="GO:0004719">
    <property type="term" value="F:protein-L-isoaspartate (D-aspartate) O-methyltransferase activity"/>
    <property type="evidence" value="ECO:0007669"/>
    <property type="project" value="UniProtKB-EC"/>
</dbReference>
<comment type="subcellular location">
    <subcellularLocation>
        <location evidence="1">Cytoplasm</location>
    </subcellularLocation>
</comment>